<evidence type="ECO:0000313" key="1">
    <source>
        <dbReference type="EMBL" id="MTD59035.1"/>
    </source>
</evidence>
<gene>
    <name evidence="1" type="ORF">GKO32_34380</name>
</gene>
<protein>
    <submittedName>
        <fullName evidence="1">Uncharacterized protein</fullName>
    </submittedName>
</protein>
<dbReference type="Proteomes" id="UP000440096">
    <property type="component" value="Unassembled WGS sequence"/>
</dbReference>
<reference evidence="1 2" key="1">
    <citation type="submission" date="2019-11" db="EMBL/GenBank/DDBJ databases">
        <title>Draft genome of Amycolatopsis RM579.</title>
        <authorList>
            <person name="Duangmal K."/>
            <person name="Mingma R."/>
        </authorList>
    </citation>
    <scope>NUCLEOTIDE SEQUENCE [LARGE SCALE GENOMIC DNA]</scope>
    <source>
        <strain evidence="1 2">RM579</strain>
    </source>
</reference>
<dbReference type="EMBL" id="WMBA01000086">
    <property type="protein sequence ID" value="MTD59035.1"/>
    <property type="molecule type" value="Genomic_DNA"/>
</dbReference>
<evidence type="ECO:0000313" key="2">
    <source>
        <dbReference type="Proteomes" id="UP000440096"/>
    </source>
</evidence>
<keyword evidence="2" id="KW-1185">Reference proteome</keyword>
<accession>A0A6N7ZBI0</accession>
<comment type="caution">
    <text evidence="1">The sequence shown here is derived from an EMBL/GenBank/DDBJ whole genome shotgun (WGS) entry which is preliminary data.</text>
</comment>
<name>A0A6N7ZBI0_9PSEU</name>
<proteinExistence type="predicted"/>
<sequence>MTAVVAAVVTVGALGGVASLRARDQAPRLEAGAPAMTPQSAAAECGDGPCRTVTTQTVNGAQVSLLADEQGANGRFQAGGQLVQTSITELGARVDASSLSCVAASVSACLVSAPLNGGRIGEVLVEQDGEWNSVDKPYFSGAGAIALNNITGTDAPEITVVESAPVLARVYTLAGAPAGCTKKYTYASQIRGWPNVRLTAADLRACP</sequence>
<dbReference type="AlphaFoldDB" id="A0A6N7ZBI0"/>
<organism evidence="1 2">
    <name type="scientific">Amycolatopsis pithecellobii</name>
    <dbReference type="NCBI Taxonomy" id="664692"/>
    <lineage>
        <taxon>Bacteria</taxon>
        <taxon>Bacillati</taxon>
        <taxon>Actinomycetota</taxon>
        <taxon>Actinomycetes</taxon>
        <taxon>Pseudonocardiales</taxon>
        <taxon>Pseudonocardiaceae</taxon>
        <taxon>Amycolatopsis</taxon>
    </lineage>
</organism>